<proteinExistence type="predicted"/>
<evidence type="ECO:0000313" key="2">
    <source>
        <dbReference type="EMBL" id="BAY82538.1"/>
    </source>
</evidence>
<sequence length="159" mass="17358">MADMLVKLYTLPSAEAEITAQAKQDITIRRAIAPEKTTILAWIEEQFNTRWMSECDVSFKNSPPSCWIAVENQQIIGFACYECTCKNFFGPIGIGEAARGRKVGKALLLACLNDMKVQGYGYAIIGGASDGVADFYRKTVGATVIEDSSPGIYKGMLRG</sequence>
<dbReference type="GO" id="GO:0016747">
    <property type="term" value="F:acyltransferase activity, transferring groups other than amino-acyl groups"/>
    <property type="evidence" value="ECO:0007669"/>
    <property type="project" value="InterPro"/>
</dbReference>
<organism evidence="2 3">
    <name type="scientific">Calothrix parasitica NIES-267</name>
    <dbReference type="NCBI Taxonomy" id="1973488"/>
    <lineage>
        <taxon>Bacteria</taxon>
        <taxon>Bacillati</taxon>
        <taxon>Cyanobacteriota</taxon>
        <taxon>Cyanophyceae</taxon>
        <taxon>Nostocales</taxon>
        <taxon>Calotrichaceae</taxon>
        <taxon>Calothrix</taxon>
    </lineage>
</organism>
<feature type="domain" description="N-acetyltransferase" evidence="1">
    <location>
        <begin position="26"/>
        <end position="159"/>
    </location>
</feature>
<dbReference type="CDD" id="cd04301">
    <property type="entry name" value="NAT_SF"/>
    <property type="match status" value="1"/>
</dbReference>
<gene>
    <name evidence="2" type="ORF">NIES267_20190</name>
</gene>
<name>A0A1Z4LN66_9CYAN</name>
<dbReference type="InterPro" id="IPR000182">
    <property type="entry name" value="GNAT_dom"/>
</dbReference>
<dbReference type="InterPro" id="IPR016181">
    <property type="entry name" value="Acyl_CoA_acyltransferase"/>
</dbReference>
<dbReference type="Gene3D" id="3.40.630.30">
    <property type="match status" value="1"/>
</dbReference>
<reference evidence="2 3" key="1">
    <citation type="submission" date="2017-06" db="EMBL/GenBank/DDBJ databases">
        <title>Genome sequencing of cyanobaciteial culture collection at National Institute for Environmental Studies (NIES).</title>
        <authorList>
            <person name="Hirose Y."/>
            <person name="Shimura Y."/>
            <person name="Fujisawa T."/>
            <person name="Nakamura Y."/>
            <person name="Kawachi M."/>
        </authorList>
    </citation>
    <scope>NUCLEOTIDE SEQUENCE [LARGE SCALE GENOMIC DNA]</scope>
    <source>
        <strain evidence="2 3">NIES-267</strain>
    </source>
</reference>
<dbReference type="OrthoDB" id="4016818at2"/>
<evidence type="ECO:0000313" key="3">
    <source>
        <dbReference type="Proteomes" id="UP000218418"/>
    </source>
</evidence>
<dbReference type="EMBL" id="AP018227">
    <property type="protein sequence ID" value="BAY82538.1"/>
    <property type="molecule type" value="Genomic_DNA"/>
</dbReference>
<keyword evidence="3" id="KW-1185">Reference proteome</keyword>
<dbReference type="SUPFAM" id="SSF55729">
    <property type="entry name" value="Acyl-CoA N-acyltransferases (Nat)"/>
    <property type="match status" value="1"/>
</dbReference>
<protein>
    <recommendedName>
        <fullName evidence="1">N-acetyltransferase domain-containing protein</fullName>
    </recommendedName>
</protein>
<dbReference type="Pfam" id="PF00583">
    <property type="entry name" value="Acetyltransf_1"/>
    <property type="match status" value="1"/>
</dbReference>
<dbReference type="PROSITE" id="PS51186">
    <property type="entry name" value="GNAT"/>
    <property type="match status" value="1"/>
</dbReference>
<evidence type="ECO:0000259" key="1">
    <source>
        <dbReference type="PROSITE" id="PS51186"/>
    </source>
</evidence>
<dbReference type="Proteomes" id="UP000218418">
    <property type="component" value="Chromosome"/>
</dbReference>
<accession>A0A1Z4LN66</accession>
<dbReference type="AlphaFoldDB" id="A0A1Z4LN66"/>